<feature type="domain" description="YcxB-like C-terminal" evidence="2">
    <location>
        <begin position="106"/>
        <end position="166"/>
    </location>
</feature>
<dbReference type="Pfam" id="PF14317">
    <property type="entry name" value="YcxB"/>
    <property type="match status" value="1"/>
</dbReference>
<reference evidence="4" key="1">
    <citation type="submission" date="2015-07" db="EMBL/GenBank/DDBJ databases">
        <title>Draft genome sequence of the purine-degrading Gottschalkia purinilyticum DSM 1384 (formerly Clostridium purinilyticum).</title>
        <authorList>
            <person name="Poehlein A."/>
            <person name="Schiel-Bengelsdorf B."/>
            <person name="Bengelsdorf F.R."/>
            <person name="Daniel R."/>
            <person name="Duerre P."/>
        </authorList>
    </citation>
    <scope>NUCLEOTIDE SEQUENCE [LARGE SCALE GENOMIC DNA]</scope>
    <source>
        <strain evidence="4">DSM 1384</strain>
    </source>
</reference>
<dbReference type="RefSeq" id="WP_050354727.1">
    <property type="nucleotide sequence ID" value="NZ_LGSS01000004.1"/>
</dbReference>
<feature type="transmembrane region" description="Helical" evidence="1">
    <location>
        <begin position="31"/>
        <end position="50"/>
    </location>
</feature>
<proteinExistence type="predicted"/>
<feature type="transmembrane region" description="Helical" evidence="1">
    <location>
        <begin position="56"/>
        <end position="74"/>
    </location>
</feature>
<dbReference type="Proteomes" id="UP000037267">
    <property type="component" value="Unassembled WGS sequence"/>
</dbReference>
<evidence type="ECO:0000259" key="2">
    <source>
        <dbReference type="Pfam" id="PF14317"/>
    </source>
</evidence>
<evidence type="ECO:0000313" key="3">
    <source>
        <dbReference type="EMBL" id="KNF09157.1"/>
    </source>
</evidence>
<name>A0A0L0WCG3_GOTPU</name>
<gene>
    <name evidence="3" type="ORF">CLPU_4c02030</name>
</gene>
<protein>
    <recommendedName>
        <fullName evidence="2">YcxB-like C-terminal domain-containing protein</fullName>
    </recommendedName>
</protein>
<sequence>MQLNYIIEKQDHIDFNMFHIKHSRTMRRSLIIQKYLFPIIFLLIPYPFSLSSGIPIWYWLCWFIPASILWIALYEKYAKWMVARRISKMLNEGKNSAVPLSVTLEITEDYIIEKSDKGEAKINLKEIESIELDKKHIYIYISAVSAVIVPNSAFKDETEKEEFVKKIKLLYEKTLS</sequence>
<evidence type="ECO:0000313" key="4">
    <source>
        <dbReference type="Proteomes" id="UP000037267"/>
    </source>
</evidence>
<organism evidence="3 4">
    <name type="scientific">Gottschalkia purinilytica</name>
    <name type="common">Clostridium purinilyticum</name>
    <dbReference type="NCBI Taxonomy" id="1503"/>
    <lineage>
        <taxon>Bacteria</taxon>
        <taxon>Bacillati</taxon>
        <taxon>Bacillota</taxon>
        <taxon>Tissierellia</taxon>
        <taxon>Tissierellales</taxon>
        <taxon>Gottschalkiaceae</taxon>
        <taxon>Gottschalkia</taxon>
    </lineage>
</organism>
<keyword evidence="1" id="KW-1133">Transmembrane helix</keyword>
<dbReference type="EMBL" id="LGSS01000004">
    <property type="protein sequence ID" value="KNF09157.1"/>
    <property type="molecule type" value="Genomic_DNA"/>
</dbReference>
<accession>A0A0L0WCG3</accession>
<evidence type="ECO:0000256" key="1">
    <source>
        <dbReference type="SAM" id="Phobius"/>
    </source>
</evidence>
<dbReference type="STRING" id="1503.CLPU_4c02030"/>
<keyword evidence="4" id="KW-1185">Reference proteome</keyword>
<keyword evidence="1" id="KW-0472">Membrane</keyword>
<dbReference type="OrthoDB" id="339559at2"/>
<keyword evidence="1" id="KW-0812">Transmembrane</keyword>
<comment type="caution">
    <text evidence="3">The sequence shown here is derived from an EMBL/GenBank/DDBJ whole genome shotgun (WGS) entry which is preliminary data.</text>
</comment>
<dbReference type="AlphaFoldDB" id="A0A0L0WCG3"/>
<dbReference type="InterPro" id="IPR025588">
    <property type="entry name" value="YcxB-like_C"/>
</dbReference>